<evidence type="ECO:0000259" key="1">
    <source>
        <dbReference type="Pfam" id="PF20172"/>
    </source>
</evidence>
<dbReference type="EMBL" id="CATYWO010000001">
    <property type="protein sequence ID" value="CAJ0777270.1"/>
    <property type="molecule type" value="Genomic_DNA"/>
</dbReference>
<proteinExistence type="predicted"/>
<comment type="caution">
    <text evidence="2">The sequence shown here is derived from an EMBL/GenBank/DDBJ whole genome shotgun (WGS) entry which is preliminary data.</text>
</comment>
<name>A0ABM9IZB8_9RALS</name>
<keyword evidence="3" id="KW-1185">Reference proteome</keyword>
<sequence length="85" mass="9887">MRKDDHGYKLVRPIPKDLRDQLGQANFIKRLGRDYREAKTACVKFTVETDRQLAEARAKRANQNSIDAFLKRDTQARLKTISVIQ</sequence>
<organism evidence="2 3">
    <name type="scientific">Ralstonia condita</name>
    <dbReference type="NCBI Taxonomy" id="3058600"/>
    <lineage>
        <taxon>Bacteria</taxon>
        <taxon>Pseudomonadati</taxon>
        <taxon>Pseudomonadota</taxon>
        <taxon>Betaproteobacteria</taxon>
        <taxon>Burkholderiales</taxon>
        <taxon>Burkholderiaceae</taxon>
        <taxon>Ralstonia</taxon>
    </lineage>
</organism>
<dbReference type="RefSeq" id="WP_316655026.1">
    <property type="nucleotide sequence ID" value="NZ_CATYWO010000001.1"/>
</dbReference>
<dbReference type="Proteomes" id="UP001189616">
    <property type="component" value="Unassembled WGS sequence"/>
</dbReference>
<dbReference type="Pfam" id="PF20172">
    <property type="entry name" value="DUF6538"/>
    <property type="match status" value="1"/>
</dbReference>
<gene>
    <name evidence="2" type="ORF">LMG7141_00602</name>
</gene>
<reference evidence="2 3" key="1">
    <citation type="submission" date="2023-07" db="EMBL/GenBank/DDBJ databases">
        <authorList>
            <person name="Peeters C."/>
        </authorList>
    </citation>
    <scope>NUCLEOTIDE SEQUENCE [LARGE SCALE GENOMIC DNA]</scope>
    <source>
        <strain evidence="2 3">LMG 7141</strain>
    </source>
</reference>
<evidence type="ECO:0000313" key="2">
    <source>
        <dbReference type="EMBL" id="CAJ0777270.1"/>
    </source>
</evidence>
<protein>
    <recommendedName>
        <fullName evidence="1">DUF6538 domain-containing protein</fullName>
    </recommendedName>
</protein>
<dbReference type="InterPro" id="IPR046668">
    <property type="entry name" value="DUF6538"/>
</dbReference>
<accession>A0ABM9IZB8</accession>
<evidence type="ECO:0000313" key="3">
    <source>
        <dbReference type="Proteomes" id="UP001189616"/>
    </source>
</evidence>
<feature type="domain" description="DUF6538" evidence="1">
    <location>
        <begin position="5"/>
        <end position="57"/>
    </location>
</feature>